<dbReference type="EMBL" id="CP059732">
    <property type="protein sequence ID" value="QMW05552.1"/>
    <property type="molecule type" value="Genomic_DNA"/>
</dbReference>
<accession>A0A7G5H360</accession>
<dbReference type="KEGG" id="sfol:H3H32_12005"/>
<evidence type="ECO:0000313" key="2">
    <source>
        <dbReference type="EMBL" id="QMW05552.1"/>
    </source>
</evidence>
<protein>
    <submittedName>
        <fullName evidence="2">Uncharacterized protein</fullName>
    </submittedName>
</protein>
<dbReference type="AlphaFoldDB" id="A0A7G5H360"/>
<proteinExistence type="predicted"/>
<name>A0A7G5H360_9BACT</name>
<sequence length="47" mass="4928">MANDSKNSKKIATKAAKVAGVAKVPKYAQREADSAPTPLKPSTKSNK</sequence>
<keyword evidence="3" id="KW-1185">Reference proteome</keyword>
<evidence type="ECO:0000313" key="3">
    <source>
        <dbReference type="Proteomes" id="UP000515369"/>
    </source>
</evidence>
<gene>
    <name evidence="2" type="ORF">H3H32_12005</name>
</gene>
<feature type="region of interest" description="Disordered" evidence="1">
    <location>
        <begin position="19"/>
        <end position="47"/>
    </location>
</feature>
<dbReference type="RefSeq" id="WP_182462934.1">
    <property type="nucleotide sequence ID" value="NZ_CP059732.1"/>
</dbReference>
<dbReference type="Proteomes" id="UP000515369">
    <property type="component" value="Chromosome"/>
</dbReference>
<evidence type="ECO:0000256" key="1">
    <source>
        <dbReference type="SAM" id="MobiDB-lite"/>
    </source>
</evidence>
<reference evidence="2 3" key="1">
    <citation type="submission" date="2020-07" db="EMBL/GenBank/DDBJ databases">
        <title>Spirosoma foliorum sp. nov., isolated from the leaves on the Nejang mountain Korea, Republic of.</title>
        <authorList>
            <person name="Ho H."/>
            <person name="Lee Y.-J."/>
            <person name="Nurcahyanto D.-A."/>
            <person name="Kim S.-G."/>
        </authorList>
    </citation>
    <scope>NUCLEOTIDE SEQUENCE [LARGE SCALE GENOMIC DNA]</scope>
    <source>
        <strain evidence="2 3">PL0136</strain>
    </source>
</reference>
<organism evidence="2 3">
    <name type="scientific">Spirosoma foliorum</name>
    <dbReference type="NCBI Taxonomy" id="2710596"/>
    <lineage>
        <taxon>Bacteria</taxon>
        <taxon>Pseudomonadati</taxon>
        <taxon>Bacteroidota</taxon>
        <taxon>Cytophagia</taxon>
        <taxon>Cytophagales</taxon>
        <taxon>Cytophagaceae</taxon>
        <taxon>Spirosoma</taxon>
    </lineage>
</organism>